<dbReference type="EMBL" id="AEBR01000110">
    <property type="protein sequence ID" value="EFM81329.1"/>
    <property type="molecule type" value="Genomic_DNA"/>
</dbReference>
<dbReference type="RefSeq" id="WP_002391334.1">
    <property type="nucleotide sequence ID" value="NZ_GL454489.1"/>
</dbReference>
<evidence type="ECO:0000313" key="2">
    <source>
        <dbReference type="Proteomes" id="UP000004846"/>
    </source>
</evidence>
<dbReference type="HOGENOM" id="CLU_185363_0_0_9"/>
<dbReference type="AlphaFoldDB" id="A0A125W1R2"/>
<dbReference type="Proteomes" id="UP000004846">
    <property type="component" value="Unassembled WGS sequence"/>
</dbReference>
<sequence length="90" mass="9890">MKSGVNLSEWMQSVNKANSTISRMGKMKTVSFSQTNARPFTEFKTMIEQINSSLESYKEFAKGSTNKMIAAGKNKANDDKAGAATMKISQ</sequence>
<accession>A0A125W1R2</accession>
<gene>
    <name evidence="1" type="ORF">HMPREF9498_03268</name>
</gene>
<evidence type="ECO:0008006" key="3">
    <source>
        <dbReference type="Google" id="ProtNLM"/>
    </source>
</evidence>
<proteinExistence type="predicted"/>
<protein>
    <recommendedName>
        <fullName evidence="3">TIGR04197 family type VII secretion effector</fullName>
    </recommendedName>
</protein>
<name>A0A125W1R2_ENTFL</name>
<reference evidence="1 2" key="1">
    <citation type="submission" date="2010-07" db="EMBL/GenBank/DDBJ databases">
        <authorList>
            <person name="Sid Ahmed O."/>
        </authorList>
    </citation>
    <scope>NUCLEOTIDE SEQUENCE [LARGE SCALE GENOMIC DNA]</scope>
    <source>
        <strain evidence="1 2">TX4248</strain>
    </source>
</reference>
<evidence type="ECO:0000313" key="1">
    <source>
        <dbReference type="EMBL" id="EFM81329.1"/>
    </source>
</evidence>
<organism evidence="1 2">
    <name type="scientific">Enterococcus faecalis TX4248</name>
    <dbReference type="NCBI Taxonomy" id="749495"/>
    <lineage>
        <taxon>Bacteria</taxon>
        <taxon>Bacillati</taxon>
        <taxon>Bacillota</taxon>
        <taxon>Bacilli</taxon>
        <taxon>Lactobacillales</taxon>
        <taxon>Enterococcaceae</taxon>
        <taxon>Enterococcus</taxon>
    </lineage>
</organism>
<comment type="caution">
    <text evidence="1">The sequence shown here is derived from an EMBL/GenBank/DDBJ whole genome shotgun (WGS) entry which is preliminary data.</text>
</comment>